<dbReference type="GO" id="GO:0016491">
    <property type="term" value="F:oxidoreductase activity"/>
    <property type="evidence" value="ECO:0007669"/>
    <property type="project" value="UniProtKB-KW"/>
</dbReference>
<dbReference type="PRINTS" id="PR00420">
    <property type="entry name" value="RNGMNOXGNASE"/>
</dbReference>
<feature type="domain" description="FAD-binding" evidence="6">
    <location>
        <begin position="11"/>
        <end position="371"/>
    </location>
</feature>
<dbReference type="PANTHER" id="PTHR46720">
    <property type="entry name" value="HYDROXYLASE, PUTATIVE (AFU_ORTHOLOGUE AFUA_3G01460)-RELATED"/>
    <property type="match status" value="1"/>
</dbReference>
<dbReference type="GO" id="GO:0044550">
    <property type="term" value="P:secondary metabolite biosynthetic process"/>
    <property type="evidence" value="ECO:0007669"/>
    <property type="project" value="TreeGrafter"/>
</dbReference>
<dbReference type="Proteomes" id="UP000054516">
    <property type="component" value="Unassembled WGS sequence"/>
</dbReference>
<proteinExistence type="inferred from homology"/>
<dbReference type="InterPro" id="IPR036188">
    <property type="entry name" value="FAD/NAD-bd_sf"/>
</dbReference>
<name>A0A1W2TVE9_ROSNE</name>
<keyword evidence="8" id="KW-1185">Reference proteome</keyword>
<comment type="similarity">
    <text evidence="2">Belongs to the paxM FAD-dependent monooxygenase family.</text>
</comment>
<evidence type="ECO:0000313" key="8">
    <source>
        <dbReference type="Proteomes" id="UP000054516"/>
    </source>
</evidence>
<accession>A0A1W2TVE9</accession>
<evidence type="ECO:0000256" key="3">
    <source>
        <dbReference type="ARBA" id="ARBA00022630"/>
    </source>
</evidence>
<dbReference type="InterPro" id="IPR002938">
    <property type="entry name" value="FAD-bd"/>
</dbReference>
<evidence type="ECO:0000313" key="7">
    <source>
        <dbReference type="EMBL" id="GAP92599.2"/>
    </source>
</evidence>
<evidence type="ECO:0000259" key="6">
    <source>
        <dbReference type="Pfam" id="PF01494"/>
    </source>
</evidence>
<gene>
    <name evidence="7" type="ORF">SAMD00023353_9200100</name>
</gene>
<dbReference type="AlphaFoldDB" id="A0A1W2TVE9"/>
<organism evidence="7">
    <name type="scientific">Rosellinia necatrix</name>
    <name type="common">White root-rot fungus</name>
    <dbReference type="NCBI Taxonomy" id="77044"/>
    <lineage>
        <taxon>Eukaryota</taxon>
        <taxon>Fungi</taxon>
        <taxon>Dikarya</taxon>
        <taxon>Ascomycota</taxon>
        <taxon>Pezizomycotina</taxon>
        <taxon>Sordariomycetes</taxon>
        <taxon>Xylariomycetidae</taxon>
        <taxon>Xylariales</taxon>
        <taxon>Xylariaceae</taxon>
        <taxon>Rosellinia</taxon>
    </lineage>
</organism>
<sequence length="424" mass="45014">MPSTSQPPLRIAVIGGGLGGTTVAYALSQLPHVDVQLYEASATLSARGAAIALSSNGIRALKQIFPSASGGDELLERAGAVPLNSTRSAMGSGPHAGQIIFDAPSPESEVNVHRASLLRELAALLPAESVRTGKRLASIHAASNDAGVEAAFADGSSAGAFDGVIGADGVFSVVRAHVLQDGAGEHAATPAGFWDCRNLVPIERARAVLGEDLFAVDRQCGWVGQGAFAMHDVLERGAMVHCVISAAEREPARDRKRPLDRAVLTETLSTWLDGPIGKGMIQLMLEQDDLHGYSQWEHRATPRYSRGRVCVMGDAAHAMTPWQGSGAATAFEDAMVLQELFRHVDSPAGVSAALRAYDAVRRPRCQRIIDSSRETGILLTGQHPDAALDPGKLLGLLATKWDFIAGIDMEEHKREAVTKLREFC</sequence>
<dbReference type="Gene3D" id="3.50.50.60">
    <property type="entry name" value="FAD/NAD(P)-binding domain"/>
    <property type="match status" value="1"/>
</dbReference>
<reference evidence="7" key="1">
    <citation type="submission" date="2016-03" db="EMBL/GenBank/DDBJ databases">
        <title>Draft genome sequence of Rosellinia necatrix.</title>
        <authorList>
            <person name="Kanematsu S."/>
        </authorList>
    </citation>
    <scope>NUCLEOTIDE SEQUENCE [LARGE SCALE GENOMIC DNA]</scope>
    <source>
        <strain evidence="7">W97</strain>
    </source>
</reference>
<dbReference type="STRING" id="77044.A0A1W2TVE9"/>
<dbReference type="SUPFAM" id="SSF51905">
    <property type="entry name" value="FAD/NAD(P)-binding domain"/>
    <property type="match status" value="1"/>
</dbReference>
<dbReference type="OrthoDB" id="16820at2759"/>
<evidence type="ECO:0000256" key="1">
    <source>
        <dbReference type="ARBA" id="ARBA00005179"/>
    </source>
</evidence>
<dbReference type="OMA" id="HIEVNIY"/>
<evidence type="ECO:0000256" key="4">
    <source>
        <dbReference type="ARBA" id="ARBA00022827"/>
    </source>
</evidence>
<evidence type="ECO:0000256" key="5">
    <source>
        <dbReference type="ARBA" id="ARBA00023002"/>
    </source>
</evidence>
<keyword evidence="3" id="KW-0285">Flavoprotein</keyword>
<keyword evidence="4" id="KW-0274">FAD</keyword>
<dbReference type="GO" id="GO:0071949">
    <property type="term" value="F:FAD binding"/>
    <property type="evidence" value="ECO:0007669"/>
    <property type="project" value="InterPro"/>
</dbReference>
<dbReference type="EMBL" id="DF977537">
    <property type="protein sequence ID" value="GAP92599.2"/>
    <property type="molecule type" value="Genomic_DNA"/>
</dbReference>
<dbReference type="PANTHER" id="PTHR46720:SF3">
    <property type="entry name" value="FAD-BINDING DOMAIN-CONTAINING PROTEIN-RELATED"/>
    <property type="match status" value="1"/>
</dbReference>
<evidence type="ECO:0000256" key="2">
    <source>
        <dbReference type="ARBA" id="ARBA00007992"/>
    </source>
</evidence>
<dbReference type="InterPro" id="IPR051104">
    <property type="entry name" value="FAD_monoxygenase"/>
</dbReference>
<protein>
    <submittedName>
        <fullName evidence="7">Putative salicylate hydroxylase</fullName>
    </submittedName>
</protein>
<comment type="pathway">
    <text evidence="1">Secondary metabolite biosynthesis.</text>
</comment>
<keyword evidence="5" id="KW-0560">Oxidoreductase</keyword>
<dbReference type="Pfam" id="PF01494">
    <property type="entry name" value="FAD_binding_3"/>
    <property type="match status" value="1"/>
</dbReference>